<protein>
    <recommendedName>
        <fullName evidence="1">6-hydroxymethylpterin diphosphokinase MptE-like domain-containing protein</fullName>
    </recommendedName>
</protein>
<evidence type="ECO:0000259" key="1">
    <source>
        <dbReference type="Pfam" id="PF01973"/>
    </source>
</evidence>
<comment type="caution">
    <text evidence="3">The sequence shown here is derived from an EMBL/GenBank/DDBJ whole genome shotgun (WGS) entry which is preliminary data.</text>
</comment>
<dbReference type="Proteomes" id="UP000231962">
    <property type="component" value="Unassembled WGS sequence"/>
</dbReference>
<evidence type="ECO:0000313" key="3">
    <source>
        <dbReference type="EMBL" id="PJZ73277.1"/>
    </source>
</evidence>
<evidence type="ECO:0000313" key="4">
    <source>
        <dbReference type="Proteomes" id="UP000231962"/>
    </source>
</evidence>
<dbReference type="RefSeq" id="WP_100713425.1">
    <property type="nucleotide sequence ID" value="NZ_NPDY01000005.1"/>
</dbReference>
<dbReference type="InterPro" id="IPR002826">
    <property type="entry name" value="MptE-like"/>
</dbReference>
<evidence type="ECO:0000313" key="5">
    <source>
        <dbReference type="Proteomes" id="UP000231990"/>
    </source>
</evidence>
<evidence type="ECO:0000313" key="2">
    <source>
        <dbReference type="EMBL" id="PJZ70089.1"/>
    </source>
</evidence>
<name>A0A2M9ZML9_9LEPT</name>
<dbReference type="OrthoDB" id="335210at2"/>
<feature type="domain" description="6-hydroxymethylpterin diphosphokinase MptE-like" evidence="1">
    <location>
        <begin position="148"/>
        <end position="292"/>
    </location>
</feature>
<dbReference type="Pfam" id="PF01973">
    <property type="entry name" value="MptE-like"/>
    <property type="match status" value="1"/>
</dbReference>
<dbReference type="Proteomes" id="UP000231990">
    <property type="component" value="Unassembled WGS sequence"/>
</dbReference>
<accession>A0A2M9ZML9</accession>
<gene>
    <name evidence="2" type="ORF">CH360_07615</name>
    <name evidence="3" type="ORF">CH373_09870</name>
</gene>
<reference evidence="4 5" key="1">
    <citation type="submission" date="2017-07" db="EMBL/GenBank/DDBJ databases">
        <title>Leptospira spp. isolated from tropical soils.</title>
        <authorList>
            <person name="Thibeaux R."/>
            <person name="Iraola G."/>
            <person name="Ferres I."/>
            <person name="Bierque E."/>
            <person name="Girault D."/>
            <person name="Soupe-Gilbert M.-E."/>
            <person name="Picardeau M."/>
            <person name="Goarant C."/>
        </authorList>
    </citation>
    <scope>NUCLEOTIDE SEQUENCE [LARGE SCALE GENOMIC DNA]</scope>
    <source>
        <strain evidence="3 5">FH1-B-B1</strain>
        <strain evidence="2 4">FH1-B-C1</strain>
    </source>
</reference>
<dbReference type="EMBL" id="NPDZ01000005">
    <property type="protein sequence ID" value="PJZ73277.1"/>
    <property type="molecule type" value="Genomic_DNA"/>
</dbReference>
<dbReference type="AlphaFoldDB" id="A0A2M9ZML9"/>
<keyword evidence="4" id="KW-1185">Reference proteome</keyword>
<dbReference type="EMBL" id="NPDY01000005">
    <property type="protein sequence ID" value="PJZ70089.1"/>
    <property type="molecule type" value="Genomic_DNA"/>
</dbReference>
<sequence>MIVVGIGCGYHLFAFQKQSDLKQNLICLEPFSEFETLTGEFVKTRCDSKDWKFYYGWKEFLTKPKTEWLSPHIRSIRVTVHPTYSRKFPELASEILSYFRNLDFSEKPLTVKERFSRIWVRNYFRHLRIFFENPKNFRLIGAKKTRMDGVACFVGASPSLEKEIHWLKKYSKNIFILSSDTSLSFLVSQGISPDAVLTIDSGLGTSYHFRESASKEVPIITWFGGSAYVFDLPNPKWIYLSTHPLDQIAGATFFKGTESLTNPSKNMAGMAFSVLHSLGFEKVFTLGLDFERENGKTHCRGTGYEIFDLFYLSRVTSLFSRRYTQTAHWEKRKPILEILRSQPQFPVQSGLPELDPKLMKVKLYDSLSDFPSKLPSDPKEWLKISDTIPDFPPEIKRTMQKESRILIQSGDLPILGSNSSY</sequence>
<proteinExistence type="predicted"/>
<dbReference type="PANTHER" id="PTHR41786">
    <property type="entry name" value="MOTILITY ACCESSORY FACTOR MAF"/>
    <property type="match status" value="1"/>
</dbReference>
<dbReference type="PANTHER" id="PTHR41786:SF1">
    <property type="entry name" value="6-HYDROXYMETHYLPTERIN DIPHOSPHOKINASE MPTE-LIKE DOMAIN-CONTAINING PROTEIN"/>
    <property type="match status" value="1"/>
</dbReference>
<organism evidence="3 5">
    <name type="scientific">Leptospira perolatii</name>
    <dbReference type="NCBI Taxonomy" id="2023191"/>
    <lineage>
        <taxon>Bacteria</taxon>
        <taxon>Pseudomonadati</taxon>
        <taxon>Spirochaetota</taxon>
        <taxon>Spirochaetia</taxon>
        <taxon>Leptospirales</taxon>
        <taxon>Leptospiraceae</taxon>
        <taxon>Leptospira</taxon>
    </lineage>
</organism>